<protein>
    <submittedName>
        <fullName evidence="1">Uncharacterized protein</fullName>
    </submittedName>
</protein>
<gene>
    <name evidence="1" type="ORF">SLEP1_g53353</name>
</gene>
<evidence type="ECO:0000313" key="2">
    <source>
        <dbReference type="Proteomes" id="UP001054252"/>
    </source>
</evidence>
<dbReference type="EMBL" id="BPVZ01000207">
    <property type="protein sequence ID" value="GKV46368.1"/>
    <property type="molecule type" value="Genomic_DNA"/>
</dbReference>
<name>A0AAV5MBZ6_9ROSI</name>
<dbReference type="Proteomes" id="UP001054252">
    <property type="component" value="Unassembled WGS sequence"/>
</dbReference>
<keyword evidence="2" id="KW-1185">Reference proteome</keyword>
<proteinExistence type="predicted"/>
<organism evidence="1 2">
    <name type="scientific">Rubroshorea leprosula</name>
    <dbReference type="NCBI Taxonomy" id="152421"/>
    <lineage>
        <taxon>Eukaryota</taxon>
        <taxon>Viridiplantae</taxon>
        <taxon>Streptophyta</taxon>
        <taxon>Embryophyta</taxon>
        <taxon>Tracheophyta</taxon>
        <taxon>Spermatophyta</taxon>
        <taxon>Magnoliopsida</taxon>
        <taxon>eudicotyledons</taxon>
        <taxon>Gunneridae</taxon>
        <taxon>Pentapetalae</taxon>
        <taxon>rosids</taxon>
        <taxon>malvids</taxon>
        <taxon>Malvales</taxon>
        <taxon>Dipterocarpaceae</taxon>
        <taxon>Rubroshorea</taxon>
    </lineage>
</organism>
<accession>A0AAV5MBZ6</accession>
<comment type="caution">
    <text evidence="1">The sequence shown here is derived from an EMBL/GenBank/DDBJ whole genome shotgun (WGS) entry which is preliminary data.</text>
</comment>
<evidence type="ECO:0000313" key="1">
    <source>
        <dbReference type="EMBL" id="GKV46368.1"/>
    </source>
</evidence>
<sequence length="33" mass="3724">MGTRFDFRMDLILVLRGNTVGRVTERVAKGDCP</sequence>
<dbReference type="AlphaFoldDB" id="A0AAV5MBZ6"/>
<reference evidence="1 2" key="1">
    <citation type="journal article" date="2021" name="Commun. Biol.">
        <title>The genome of Shorea leprosula (Dipterocarpaceae) highlights the ecological relevance of drought in aseasonal tropical rainforests.</title>
        <authorList>
            <person name="Ng K.K.S."/>
            <person name="Kobayashi M.J."/>
            <person name="Fawcett J.A."/>
            <person name="Hatakeyama M."/>
            <person name="Paape T."/>
            <person name="Ng C.H."/>
            <person name="Ang C.C."/>
            <person name="Tnah L.H."/>
            <person name="Lee C.T."/>
            <person name="Nishiyama T."/>
            <person name="Sese J."/>
            <person name="O'Brien M.J."/>
            <person name="Copetti D."/>
            <person name="Mohd Noor M.I."/>
            <person name="Ong R.C."/>
            <person name="Putra M."/>
            <person name="Sireger I.Z."/>
            <person name="Indrioko S."/>
            <person name="Kosugi Y."/>
            <person name="Izuno A."/>
            <person name="Isagi Y."/>
            <person name="Lee S.L."/>
            <person name="Shimizu K.K."/>
        </authorList>
    </citation>
    <scope>NUCLEOTIDE SEQUENCE [LARGE SCALE GENOMIC DNA]</scope>
    <source>
        <strain evidence="1">214</strain>
    </source>
</reference>